<protein>
    <submittedName>
        <fullName evidence="1">CoA transferase</fullName>
    </submittedName>
</protein>
<dbReference type="SUPFAM" id="SSF89796">
    <property type="entry name" value="CoA-transferase family III (CaiB/BaiF)"/>
    <property type="match status" value="1"/>
</dbReference>
<keyword evidence="1" id="KW-0808">Transferase</keyword>
<evidence type="ECO:0000313" key="1">
    <source>
        <dbReference type="EMBL" id="MBO1319649.1"/>
    </source>
</evidence>
<dbReference type="InterPro" id="IPR044855">
    <property type="entry name" value="CoA-Trfase_III_dom3_sf"/>
</dbReference>
<dbReference type="Proteomes" id="UP000664417">
    <property type="component" value="Unassembled WGS sequence"/>
</dbReference>
<gene>
    <name evidence="1" type="ORF">J3U88_14335</name>
</gene>
<reference evidence="1" key="1">
    <citation type="submission" date="2021-03" db="EMBL/GenBank/DDBJ databases">
        <authorList>
            <person name="Wang G."/>
        </authorList>
    </citation>
    <scope>NUCLEOTIDE SEQUENCE</scope>
    <source>
        <strain evidence="1">KCTC 12899</strain>
    </source>
</reference>
<keyword evidence="2" id="KW-1185">Reference proteome</keyword>
<dbReference type="Gene3D" id="3.40.50.10540">
    <property type="entry name" value="Crotonobetainyl-coa:carnitine coa-transferase, domain 1"/>
    <property type="match status" value="1"/>
</dbReference>
<proteinExistence type="predicted"/>
<dbReference type="PANTHER" id="PTHR48228:SF5">
    <property type="entry name" value="ALPHA-METHYLACYL-COA RACEMASE"/>
    <property type="match status" value="1"/>
</dbReference>
<dbReference type="GO" id="GO:0016740">
    <property type="term" value="F:transferase activity"/>
    <property type="evidence" value="ECO:0007669"/>
    <property type="project" value="UniProtKB-KW"/>
</dbReference>
<accession>A0A8J7U4B9</accession>
<dbReference type="Gene3D" id="3.30.1540.10">
    <property type="entry name" value="formyl-coa transferase, domain 3"/>
    <property type="match status" value="1"/>
</dbReference>
<dbReference type="EMBL" id="JAFREP010000013">
    <property type="protein sequence ID" value="MBO1319649.1"/>
    <property type="molecule type" value="Genomic_DNA"/>
</dbReference>
<dbReference type="InterPro" id="IPR050509">
    <property type="entry name" value="CoA-transferase_III"/>
</dbReference>
<dbReference type="InterPro" id="IPR003673">
    <property type="entry name" value="CoA-Trfase_fam_III"/>
</dbReference>
<dbReference type="AlphaFoldDB" id="A0A8J7U4B9"/>
<evidence type="ECO:0000313" key="2">
    <source>
        <dbReference type="Proteomes" id="UP000664417"/>
    </source>
</evidence>
<dbReference type="RefSeq" id="WP_207859555.1">
    <property type="nucleotide sequence ID" value="NZ_JAFREP010000013.1"/>
</dbReference>
<comment type="caution">
    <text evidence="1">The sequence shown here is derived from an EMBL/GenBank/DDBJ whole genome shotgun (WGS) entry which is preliminary data.</text>
</comment>
<dbReference type="Pfam" id="PF02515">
    <property type="entry name" value="CoA_transf_3"/>
    <property type="match status" value="1"/>
</dbReference>
<dbReference type="InterPro" id="IPR023606">
    <property type="entry name" value="CoA-Trfase_III_dom_1_sf"/>
</dbReference>
<sequence>MLFQPNFEFFSKLTTNLIQGPLRRRCLATQVTASNQFWQAETLDRLPFLSVAALPELHRVLTDWMAEVGVPRPVRTVGAEHAHHLFHSAQLFGCLACADPVWMGAAENLLNHYAVDPVFLPEDERPALIGFLWCDQTRSTPGDAWSLAPWSDYHLPVTQLLQEHDVTLYTPEKRALWRVESDALLGGLVPCLPGLQVGNHVHRAAFHHGTRVVYVGVLFGLISSWLELSQLHQSPEASSLEARWFVLREHLRNTLSVRDHSADRGFWSIAWMLVHELALEVLRLANGFLDHASQQLLLYLRPMLAHLNLLSPALKSDVMPVHRLLATVDEPVTPLAPAPEQPVKTALAGLKILDFTRLYPGPTATMMLAELGADVIRVEDPRRPDGMRLYPPFVDGEAAGYLAVNRGKRSLALDLSRPESRAVLQRLVAQVDVVIEGFKPGTMARFGMAWAQLKTHFPRLVYLSLSGYGQDGPAADKAGHDINYLAYSGFLGLNRDAAGVPVMPGGQIADIAGGAYLAAFGVLAGVAARDRHGRGQWVDLAMLDGVMPLLGLQLAHHWAGPAQGQKGFLSGALACYRVYRCADDRYAALGALEPKFWRAFCQWAEQPGWLADQFAEGAAQEQLIEAVTTFFARRPLADWIDRAAHENFCLAPVRDLKELADCPMLKARGMIATQKTAAGTPVLGVASPLKLSMTPATVGGIAPEVGRDSHGVLVEMGFSSTEIESLVAEGVLYCPPPDEASVGTSF</sequence>
<name>A0A8J7U4B9_9BACT</name>
<organism evidence="1 2">
    <name type="scientific">Acanthopleuribacter pedis</name>
    <dbReference type="NCBI Taxonomy" id="442870"/>
    <lineage>
        <taxon>Bacteria</taxon>
        <taxon>Pseudomonadati</taxon>
        <taxon>Acidobacteriota</taxon>
        <taxon>Holophagae</taxon>
        <taxon>Acanthopleuribacterales</taxon>
        <taxon>Acanthopleuribacteraceae</taxon>
        <taxon>Acanthopleuribacter</taxon>
    </lineage>
</organism>
<dbReference type="PANTHER" id="PTHR48228">
    <property type="entry name" value="SUCCINYL-COA--D-CITRAMALATE COA-TRANSFERASE"/>
    <property type="match status" value="1"/>
</dbReference>